<accession>B7Q045</accession>
<dbReference type="VEuPathDB" id="VectorBase:ISCW008657"/>
<feature type="region of interest" description="Disordered" evidence="1">
    <location>
        <begin position="1"/>
        <end position="81"/>
    </location>
</feature>
<dbReference type="EnsemblMetazoa" id="ISCW008657-RA">
    <property type="protein sequence ID" value="ISCW008657-PA"/>
    <property type="gene ID" value="ISCW008657"/>
</dbReference>
<keyword evidence="4" id="KW-1185">Reference proteome</keyword>
<evidence type="ECO:0000256" key="1">
    <source>
        <dbReference type="SAM" id="MobiDB-lite"/>
    </source>
</evidence>
<dbReference type="PaxDb" id="6945-B7Q045"/>
<organism>
    <name type="scientific">Ixodes scapularis</name>
    <name type="common">Black-legged tick</name>
    <name type="synonym">Deer tick</name>
    <dbReference type="NCBI Taxonomy" id="6945"/>
    <lineage>
        <taxon>Eukaryota</taxon>
        <taxon>Metazoa</taxon>
        <taxon>Ecdysozoa</taxon>
        <taxon>Arthropoda</taxon>
        <taxon>Chelicerata</taxon>
        <taxon>Arachnida</taxon>
        <taxon>Acari</taxon>
        <taxon>Parasitiformes</taxon>
        <taxon>Ixodida</taxon>
        <taxon>Ixodoidea</taxon>
        <taxon>Ixodidae</taxon>
        <taxon>Ixodinae</taxon>
        <taxon>Ixodes</taxon>
    </lineage>
</organism>
<dbReference type="AlphaFoldDB" id="B7Q045"/>
<gene>
    <name evidence="2" type="ORF">IscW_ISCW008657</name>
</gene>
<evidence type="ECO:0000313" key="2">
    <source>
        <dbReference type="EMBL" id="EEC12217.1"/>
    </source>
</evidence>
<sequence>PPSPLPLPFPPPPPPCIPTPLAWNSQTKGKKMMARFSRPPPPPPLATQMPLQPPWREPPPTKLSPLPPLARSSRPPWLTKSPSVGELLVMYSAEQANKRSATRRTVAKPVYRKQE</sequence>
<dbReference type="InParanoid" id="B7Q045"/>
<protein>
    <submittedName>
        <fullName evidence="2 3">Uncharacterized protein</fullName>
    </submittedName>
</protein>
<dbReference type="HOGENOM" id="CLU_2114952_0_0_1"/>
<reference evidence="3" key="2">
    <citation type="submission" date="2020-05" db="UniProtKB">
        <authorList>
            <consortium name="EnsemblMetazoa"/>
        </authorList>
    </citation>
    <scope>IDENTIFICATION</scope>
    <source>
        <strain evidence="3">wikel</strain>
    </source>
</reference>
<dbReference type="EMBL" id="ABJB010687142">
    <property type="status" value="NOT_ANNOTATED_CDS"/>
    <property type="molecule type" value="Genomic_DNA"/>
</dbReference>
<evidence type="ECO:0000313" key="3">
    <source>
        <dbReference type="EnsemblMetazoa" id="ISCW008657-PA"/>
    </source>
</evidence>
<name>B7Q045_IXOSC</name>
<feature type="compositionally biased region" description="Pro residues" evidence="1">
    <location>
        <begin position="38"/>
        <end position="68"/>
    </location>
</feature>
<feature type="non-terminal residue" evidence="2">
    <location>
        <position position="115"/>
    </location>
</feature>
<reference evidence="2 4" key="1">
    <citation type="submission" date="2008-03" db="EMBL/GenBank/DDBJ databases">
        <title>Annotation of Ixodes scapularis.</title>
        <authorList>
            <consortium name="Ixodes scapularis Genome Project Consortium"/>
            <person name="Caler E."/>
            <person name="Hannick L.I."/>
            <person name="Bidwell S."/>
            <person name="Joardar V."/>
            <person name="Thiagarajan M."/>
            <person name="Amedeo P."/>
            <person name="Galinsky K.J."/>
            <person name="Schobel S."/>
            <person name="Inman J."/>
            <person name="Hostetler J."/>
            <person name="Miller J."/>
            <person name="Hammond M."/>
            <person name="Megy K."/>
            <person name="Lawson D."/>
            <person name="Kodira C."/>
            <person name="Sutton G."/>
            <person name="Meyer J."/>
            <person name="Hill C.A."/>
            <person name="Birren B."/>
            <person name="Nene V."/>
            <person name="Collins F."/>
            <person name="Alarcon-Chaidez F."/>
            <person name="Wikel S."/>
            <person name="Strausberg R."/>
        </authorList>
    </citation>
    <scope>NUCLEOTIDE SEQUENCE [LARGE SCALE GENOMIC DNA]</scope>
    <source>
        <strain evidence="4">Wikel</strain>
        <strain evidence="2">Wikel colony</strain>
    </source>
</reference>
<feature type="compositionally biased region" description="Pro residues" evidence="1">
    <location>
        <begin position="1"/>
        <end position="18"/>
    </location>
</feature>
<proteinExistence type="predicted"/>
<dbReference type="EMBL" id="DS829791">
    <property type="protein sequence ID" value="EEC12217.1"/>
    <property type="molecule type" value="Genomic_DNA"/>
</dbReference>
<feature type="region of interest" description="Disordered" evidence="1">
    <location>
        <begin position="94"/>
        <end position="115"/>
    </location>
</feature>
<dbReference type="Proteomes" id="UP000001555">
    <property type="component" value="Unassembled WGS sequence"/>
</dbReference>
<evidence type="ECO:0000313" key="4">
    <source>
        <dbReference type="Proteomes" id="UP000001555"/>
    </source>
</evidence>
<dbReference type="VEuPathDB" id="VectorBase:ISCI008657"/>
<feature type="non-terminal residue" evidence="2">
    <location>
        <position position="1"/>
    </location>
</feature>